<gene>
    <name evidence="2" type="ORF">EB796_016776</name>
</gene>
<feature type="transmembrane region" description="Helical" evidence="1">
    <location>
        <begin position="45"/>
        <end position="64"/>
    </location>
</feature>
<dbReference type="AlphaFoldDB" id="A0A7J7JF56"/>
<dbReference type="EMBL" id="VXIV02002513">
    <property type="protein sequence ID" value="KAF6024939.1"/>
    <property type="molecule type" value="Genomic_DNA"/>
</dbReference>
<reference evidence="2" key="1">
    <citation type="submission" date="2020-06" db="EMBL/GenBank/DDBJ databases">
        <title>Draft genome of Bugula neritina, a colonial animal packing powerful symbionts and potential medicines.</title>
        <authorList>
            <person name="Rayko M."/>
        </authorList>
    </citation>
    <scope>NUCLEOTIDE SEQUENCE [LARGE SCALE GENOMIC DNA]</scope>
    <source>
        <strain evidence="2">Kwan_BN1</strain>
    </source>
</reference>
<keyword evidence="1" id="KW-0472">Membrane</keyword>
<dbReference type="Proteomes" id="UP000593567">
    <property type="component" value="Unassembled WGS sequence"/>
</dbReference>
<evidence type="ECO:0000313" key="2">
    <source>
        <dbReference type="EMBL" id="KAF6024939.1"/>
    </source>
</evidence>
<evidence type="ECO:0000313" key="3">
    <source>
        <dbReference type="Proteomes" id="UP000593567"/>
    </source>
</evidence>
<keyword evidence="3" id="KW-1185">Reference proteome</keyword>
<dbReference type="OrthoDB" id="10001248at2759"/>
<evidence type="ECO:0000256" key="1">
    <source>
        <dbReference type="SAM" id="Phobius"/>
    </source>
</evidence>
<keyword evidence="1" id="KW-1133">Transmembrane helix</keyword>
<name>A0A7J7JF56_BUGNE</name>
<sequence length="232" mass="25802">MRKKFRGSWRSNDVKLYFATEKKNEETHTIKYSLFKDSAHSIVTILARSLCLLLATVAVSALTVPATRSERKCLPLKWESSVYGKLTEMVQGTGVVSDIVATISVDNSKNQTAFRESVYVGGQFAGDYMVLYINGDGYLIDTINMGCTKFQSQGMPQLCSDSNQITDTYRLAVKDRPTVITVLRDSFTIVSELIEQTFAGVSQMIAFQYGNMTNGIQDESVFDIPSYCPTTV</sequence>
<protein>
    <submittedName>
        <fullName evidence="2">Uncharacterized protein</fullName>
    </submittedName>
</protein>
<organism evidence="2 3">
    <name type="scientific">Bugula neritina</name>
    <name type="common">Brown bryozoan</name>
    <name type="synonym">Sertularia neritina</name>
    <dbReference type="NCBI Taxonomy" id="10212"/>
    <lineage>
        <taxon>Eukaryota</taxon>
        <taxon>Metazoa</taxon>
        <taxon>Spiralia</taxon>
        <taxon>Lophotrochozoa</taxon>
        <taxon>Bryozoa</taxon>
        <taxon>Gymnolaemata</taxon>
        <taxon>Cheilostomatida</taxon>
        <taxon>Flustrina</taxon>
        <taxon>Buguloidea</taxon>
        <taxon>Bugulidae</taxon>
        <taxon>Bugula</taxon>
    </lineage>
</organism>
<keyword evidence="1" id="KW-0812">Transmembrane</keyword>
<proteinExistence type="predicted"/>
<comment type="caution">
    <text evidence="2">The sequence shown here is derived from an EMBL/GenBank/DDBJ whole genome shotgun (WGS) entry which is preliminary data.</text>
</comment>
<accession>A0A7J7JF56</accession>